<evidence type="ECO:0000313" key="6">
    <source>
        <dbReference type="Proteomes" id="UP001230220"/>
    </source>
</evidence>
<accession>A0ABU0E6N4</accession>
<dbReference type="EMBL" id="JAUSUR010000005">
    <property type="protein sequence ID" value="MDQ0362135.1"/>
    <property type="molecule type" value="Genomic_DNA"/>
</dbReference>
<dbReference type="InterPro" id="IPR050763">
    <property type="entry name" value="ABC_transporter_ATP-binding"/>
</dbReference>
<dbReference type="PROSITE" id="PS00211">
    <property type="entry name" value="ABC_TRANSPORTER_1"/>
    <property type="match status" value="1"/>
</dbReference>
<dbReference type="RefSeq" id="WP_307409471.1">
    <property type="nucleotide sequence ID" value="NZ_JAUSUR010000005.1"/>
</dbReference>
<protein>
    <submittedName>
        <fullName evidence="5">ABC-2 type transport system ATP-binding protein</fullName>
    </submittedName>
</protein>
<dbReference type="PANTHER" id="PTHR42711:SF13">
    <property type="entry name" value="ABC TRANSPORTER, ATP-BINDING PROTEIN"/>
    <property type="match status" value="1"/>
</dbReference>
<sequence>MKQVNDKDNKVILELNHIEKVFGSTTALKDISFSIKQGEIFGFLGPSGAGKTTTIKILTGQLNPTSGDAAVLGKDSKQIDEEIYEQIGIVTDTSGVYERLSVYDNLKVYADILSVDYKRIDDLLLRVGLEKQKKQKAGKLSKGQKQRLVLCRAILHSPKLLFLDEPTSGLDPTTANQIQNLFLELKEQGMSIFLTTHNMEEATKLCDAVALLDQGKVIEYGVPKDICLRHNDSKRYKLILSSQEELTMDHSPQNIQKIQELMMNNEVEAIHSCEPTLEDVFIKVTGRGLV</sequence>
<name>A0ABU0E6N4_9FIRM</name>
<evidence type="ECO:0000256" key="3">
    <source>
        <dbReference type="ARBA" id="ARBA00022840"/>
    </source>
</evidence>
<dbReference type="Proteomes" id="UP001230220">
    <property type="component" value="Unassembled WGS sequence"/>
</dbReference>
<comment type="caution">
    <text evidence="5">The sequence shown here is derived from an EMBL/GenBank/DDBJ whole genome shotgun (WGS) entry which is preliminary data.</text>
</comment>
<keyword evidence="3 5" id="KW-0067">ATP-binding</keyword>
<dbReference type="InterPro" id="IPR027417">
    <property type="entry name" value="P-loop_NTPase"/>
</dbReference>
<keyword evidence="1" id="KW-0813">Transport</keyword>
<evidence type="ECO:0000256" key="2">
    <source>
        <dbReference type="ARBA" id="ARBA00022741"/>
    </source>
</evidence>
<dbReference type="CDD" id="cd03230">
    <property type="entry name" value="ABC_DR_subfamily_A"/>
    <property type="match status" value="1"/>
</dbReference>
<evidence type="ECO:0000256" key="1">
    <source>
        <dbReference type="ARBA" id="ARBA00022448"/>
    </source>
</evidence>
<keyword evidence="2" id="KW-0547">Nucleotide-binding</keyword>
<dbReference type="Pfam" id="PF00005">
    <property type="entry name" value="ABC_tran"/>
    <property type="match status" value="1"/>
</dbReference>
<gene>
    <name evidence="5" type="ORF">J2S15_002888</name>
</gene>
<evidence type="ECO:0000313" key="5">
    <source>
        <dbReference type="EMBL" id="MDQ0362135.1"/>
    </source>
</evidence>
<dbReference type="GO" id="GO:0005524">
    <property type="term" value="F:ATP binding"/>
    <property type="evidence" value="ECO:0007669"/>
    <property type="project" value="UniProtKB-KW"/>
</dbReference>
<dbReference type="PANTHER" id="PTHR42711">
    <property type="entry name" value="ABC TRANSPORTER ATP-BINDING PROTEIN"/>
    <property type="match status" value="1"/>
</dbReference>
<evidence type="ECO:0000259" key="4">
    <source>
        <dbReference type="PROSITE" id="PS50893"/>
    </source>
</evidence>
<organism evidence="5 6">
    <name type="scientific">Breznakia pachnodae</name>
    <dbReference type="NCBI Taxonomy" id="265178"/>
    <lineage>
        <taxon>Bacteria</taxon>
        <taxon>Bacillati</taxon>
        <taxon>Bacillota</taxon>
        <taxon>Erysipelotrichia</taxon>
        <taxon>Erysipelotrichales</taxon>
        <taxon>Erysipelotrichaceae</taxon>
        <taxon>Breznakia</taxon>
    </lineage>
</organism>
<feature type="domain" description="ABC transporter" evidence="4">
    <location>
        <begin position="13"/>
        <end position="239"/>
    </location>
</feature>
<dbReference type="InterPro" id="IPR003439">
    <property type="entry name" value="ABC_transporter-like_ATP-bd"/>
</dbReference>
<dbReference type="SMART" id="SM00382">
    <property type="entry name" value="AAA"/>
    <property type="match status" value="1"/>
</dbReference>
<keyword evidence="6" id="KW-1185">Reference proteome</keyword>
<reference evidence="5 6" key="1">
    <citation type="submission" date="2023-07" db="EMBL/GenBank/DDBJ databases">
        <title>Genomic Encyclopedia of Type Strains, Phase IV (KMG-IV): sequencing the most valuable type-strain genomes for metagenomic binning, comparative biology and taxonomic classification.</title>
        <authorList>
            <person name="Goeker M."/>
        </authorList>
    </citation>
    <scope>NUCLEOTIDE SEQUENCE [LARGE SCALE GENOMIC DNA]</scope>
    <source>
        <strain evidence="5 6">DSM 16784</strain>
    </source>
</reference>
<dbReference type="InterPro" id="IPR017871">
    <property type="entry name" value="ABC_transporter-like_CS"/>
</dbReference>
<proteinExistence type="predicted"/>
<dbReference type="Gene3D" id="3.40.50.300">
    <property type="entry name" value="P-loop containing nucleotide triphosphate hydrolases"/>
    <property type="match status" value="1"/>
</dbReference>
<dbReference type="InterPro" id="IPR003593">
    <property type="entry name" value="AAA+_ATPase"/>
</dbReference>
<dbReference type="SUPFAM" id="SSF52540">
    <property type="entry name" value="P-loop containing nucleoside triphosphate hydrolases"/>
    <property type="match status" value="1"/>
</dbReference>
<dbReference type="PROSITE" id="PS50893">
    <property type="entry name" value="ABC_TRANSPORTER_2"/>
    <property type="match status" value="1"/>
</dbReference>